<sequence length="160" mass="17060">EAAVTTGSGSGPTDPDVVFIGEEAVVTTGLGSGPTYPDIVFIGEEAESDSGSWSRNSTDESESEASSNEDNDDSKDKNYQESENDDMSCPTEQENNEEGKEESNGGGLVPQLDVEVEKHNKRRAYLLRSPSLSQSKKKKLNHGNCSGPILPSDGEESKSS</sequence>
<dbReference type="EMBL" id="JACEIK010188543">
    <property type="protein sequence ID" value="MCE5167629.1"/>
    <property type="molecule type" value="Genomic_DNA"/>
</dbReference>
<name>A0ABS8Y9Z1_DATST</name>
<gene>
    <name evidence="2" type="ORF">HAX54_014297</name>
</gene>
<feature type="region of interest" description="Disordered" evidence="1">
    <location>
        <begin position="27"/>
        <end position="160"/>
    </location>
</feature>
<evidence type="ECO:0000256" key="1">
    <source>
        <dbReference type="SAM" id="MobiDB-lite"/>
    </source>
</evidence>
<reference evidence="2 3" key="1">
    <citation type="journal article" date="2021" name="BMC Genomics">
        <title>Datura genome reveals duplications of psychoactive alkaloid biosynthetic genes and high mutation rate following tissue culture.</title>
        <authorList>
            <person name="Rajewski A."/>
            <person name="Carter-House D."/>
            <person name="Stajich J."/>
            <person name="Litt A."/>
        </authorList>
    </citation>
    <scope>NUCLEOTIDE SEQUENCE [LARGE SCALE GENOMIC DNA]</scope>
    <source>
        <strain evidence="2">AR-01</strain>
    </source>
</reference>
<evidence type="ECO:0000313" key="2">
    <source>
        <dbReference type="EMBL" id="MCE5167629.1"/>
    </source>
</evidence>
<evidence type="ECO:0000313" key="3">
    <source>
        <dbReference type="Proteomes" id="UP000823775"/>
    </source>
</evidence>
<accession>A0ABS8Y9Z1</accession>
<proteinExistence type="predicted"/>
<keyword evidence="3" id="KW-1185">Reference proteome</keyword>
<comment type="caution">
    <text evidence="2">The sequence shown here is derived from an EMBL/GenBank/DDBJ whole genome shotgun (WGS) entry which is preliminary data.</text>
</comment>
<feature type="non-terminal residue" evidence="2">
    <location>
        <position position="160"/>
    </location>
</feature>
<dbReference type="Proteomes" id="UP000823775">
    <property type="component" value="Unassembled WGS sequence"/>
</dbReference>
<organism evidence="2 3">
    <name type="scientific">Datura stramonium</name>
    <name type="common">Jimsonweed</name>
    <name type="synonym">Common thornapple</name>
    <dbReference type="NCBI Taxonomy" id="4076"/>
    <lineage>
        <taxon>Eukaryota</taxon>
        <taxon>Viridiplantae</taxon>
        <taxon>Streptophyta</taxon>
        <taxon>Embryophyta</taxon>
        <taxon>Tracheophyta</taxon>
        <taxon>Spermatophyta</taxon>
        <taxon>Magnoliopsida</taxon>
        <taxon>eudicotyledons</taxon>
        <taxon>Gunneridae</taxon>
        <taxon>Pentapetalae</taxon>
        <taxon>asterids</taxon>
        <taxon>lamiids</taxon>
        <taxon>Solanales</taxon>
        <taxon>Solanaceae</taxon>
        <taxon>Solanoideae</taxon>
        <taxon>Datureae</taxon>
        <taxon>Datura</taxon>
    </lineage>
</organism>
<protein>
    <submittedName>
        <fullName evidence="2">Uncharacterized protein</fullName>
    </submittedName>
</protein>
<feature type="non-terminal residue" evidence="2">
    <location>
        <position position="1"/>
    </location>
</feature>
<feature type="compositionally biased region" description="Acidic residues" evidence="1">
    <location>
        <begin position="59"/>
        <end position="73"/>
    </location>
</feature>